<reference evidence="2 3" key="1">
    <citation type="journal article" date="2013" name="Curr. Biol.">
        <title>The Genome of the Foraminiferan Reticulomyxa filosa.</title>
        <authorList>
            <person name="Glockner G."/>
            <person name="Hulsmann N."/>
            <person name="Schleicher M."/>
            <person name="Noegel A.A."/>
            <person name="Eichinger L."/>
            <person name="Gallinger C."/>
            <person name="Pawlowski J."/>
            <person name="Sierra R."/>
            <person name="Euteneuer U."/>
            <person name="Pillet L."/>
            <person name="Moustafa A."/>
            <person name="Platzer M."/>
            <person name="Groth M."/>
            <person name="Szafranski K."/>
            <person name="Schliwa M."/>
        </authorList>
    </citation>
    <scope>NUCLEOTIDE SEQUENCE [LARGE SCALE GENOMIC DNA]</scope>
</reference>
<dbReference type="Gene3D" id="3.10.129.10">
    <property type="entry name" value="Hotdog Thioesterase"/>
    <property type="match status" value="1"/>
</dbReference>
<dbReference type="EMBL" id="ASPP01040213">
    <property type="protein sequence ID" value="ETO00709.1"/>
    <property type="molecule type" value="Genomic_DNA"/>
</dbReference>
<feature type="domain" description="MaoC-like" evidence="1">
    <location>
        <begin position="272"/>
        <end position="341"/>
    </location>
</feature>
<dbReference type="PANTHER" id="PTHR43841:SF1">
    <property type="entry name" value="3-HYDROXYACYL-THIOESTER DEHYDRATASE X"/>
    <property type="match status" value="1"/>
</dbReference>
<protein>
    <submittedName>
        <fullName evidence="2">Dehydratase</fullName>
    </submittedName>
</protein>
<dbReference type="AlphaFoldDB" id="X6LGJ5"/>
<evidence type="ECO:0000259" key="1">
    <source>
        <dbReference type="Pfam" id="PF01575"/>
    </source>
</evidence>
<accession>X6LGJ5</accession>
<dbReference type="InterPro" id="IPR029069">
    <property type="entry name" value="HotDog_dom_sf"/>
</dbReference>
<dbReference type="OrthoDB" id="533830at2759"/>
<name>X6LGJ5_RETFI</name>
<keyword evidence="3" id="KW-1185">Reference proteome</keyword>
<dbReference type="InterPro" id="IPR002539">
    <property type="entry name" value="MaoC-like_dom"/>
</dbReference>
<organism evidence="2 3">
    <name type="scientific">Reticulomyxa filosa</name>
    <dbReference type="NCBI Taxonomy" id="46433"/>
    <lineage>
        <taxon>Eukaryota</taxon>
        <taxon>Sar</taxon>
        <taxon>Rhizaria</taxon>
        <taxon>Retaria</taxon>
        <taxon>Foraminifera</taxon>
        <taxon>Monothalamids</taxon>
        <taxon>Reticulomyxidae</taxon>
        <taxon>Reticulomyxa</taxon>
    </lineage>
</organism>
<evidence type="ECO:0000313" key="2">
    <source>
        <dbReference type="EMBL" id="ETO00709.1"/>
    </source>
</evidence>
<evidence type="ECO:0000313" key="3">
    <source>
        <dbReference type="Proteomes" id="UP000023152"/>
    </source>
</evidence>
<gene>
    <name evidence="2" type="ORF">RFI_36733</name>
</gene>
<dbReference type="PANTHER" id="PTHR43841">
    <property type="entry name" value="3-HYDROXYACYL-THIOESTER DEHYDRATASE HTDX-RELATED"/>
    <property type="match status" value="1"/>
</dbReference>
<dbReference type="Pfam" id="PF01575">
    <property type="entry name" value="MaoC_dehydratas"/>
    <property type="match status" value="1"/>
</dbReference>
<dbReference type="Proteomes" id="UP000023152">
    <property type="component" value="Unassembled WGS sequence"/>
</dbReference>
<comment type="caution">
    <text evidence="2">The sequence shown here is derived from an EMBL/GenBank/DDBJ whole genome shotgun (WGS) entry which is preliminary data.</text>
</comment>
<proteinExistence type="predicted"/>
<sequence length="409" mass="47713">MWLYGLIVAILCLCVSRLYNKRFKFRLSSDTTKILFQLDKVPSLGVFVPEALISQLCKYNYKSFVTELKPVSYYKDNRMPALLVLIKPQTIDKQALKKYLKCLNINTSKQDQLVPYSFFDCQSVRAQIYTFCIEFKKLENAFEIKNYVLWWKKRLLGAVHWKSKTKVYGLLTSPLKRKDASINEKEIILKSEILPKWEYTPKKDITFQCQNTSLLPSQNPTNSKETTPLHESVNTYLIKAPSKWRLEKESNEHEIENKDMKLGDQLSQEKLQWTIKSHTSRDFAYLSGDMNPIHLYPCTAKLFGMKSNVMHGMWSVGKVVDHLLTSRFANNIAKLSDKCTFVTFQELMKTDEKAWVEVHSVFVRPLFLPAIAHVDITRYENVDQFVIQCEDKKSRELKVCIEGSIAYRH</sequence>
<dbReference type="SUPFAM" id="SSF54637">
    <property type="entry name" value="Thioesterase/thiol ester dehydrase-isomerase"/>
    <property type="match status" value="1"/>
</dbReference>